<dbReference type="InterPro" id="IPR050366">
    <property type="entry name" value="BP-dependent_transpt_permease"/>
</dbReference>
<comment type="caution">
    <text evidence="9">The sequence shown here is derived from an EMBL/GenBank/DDBJ whole genome shotgun (WGS) entry which is preliminary data.</text>
</comment>
<evidence type="ECO:0000256" key="1">
    <source>
        <dbReference type="ARBA" id="ARBA00004651"/>
    </source>
</evidence>
<dbReference type="Pfam" id="PF12911">
    <property type="entry name" value="OppC_N"/>
    <property type="match status" value="1"/>
</dbReference>
<feature type="transmembrane region" description="Helical" evidence="7">
    <location>
        <begin position="146"/>
        <end position="177"/>
    </location>
</feature>
<evidence type="ECO:0000313" key="10">
    <source>
        <dbReference type="Proteomes" id="UP001589814"/>
    </source>
</evidence>
<keyword evidence="3" id="KW-1003">Cell membrane</keyword>
<feature type="domain" description="ABC transmembrane type-1" evidence="8">
    <location>
        <begin position="98"/>
        <end position="287"/>
    </location>
</feature>
<dbReference type="SUPFAM" id="SSF161098">
    <property type="entry name" value="MetI-like"/>
    <property type="match status" value="1"/>
</dbReference>
<keyword evidence="6 7" id="KW-0472">Membrane</keyword>
<organism evidence="9 10">
    <name type="scientific">Kushneria aurantia</name>
    <dbReference type="NCBI Taxonomy" id="504092"/>
    <lineage>
        <taxon>Bacteria</taxon>
        <taxon>Pseudomonadati</taxon>
        <taxon>Pseudomonadota</taxon>
        <taxon>Gammaproteobacteria</taxon>
        <taxon>Oceanospirillales</taxon>
        <taxon>Halomonadaceae</taxon>
        <taxon>Kushneria</taxon>
    </lineage>
</organism>
<keyword evidence="5 7" id="KW-1133">Transmembrane helix</keyword>
<keyword evidence="2 7" id="KW-0813">Transport</keyword>
<gene>
    <name evidence="9" type="ORF">ACFFHW_08600</name>
</gene>
<sequence>MNETSATSPTAPDADDRLLSEPSLLTRSLRLVGGNRSGAIGFVLVALIVFAAIFAPWLAPYDPTAIMTGPRMAPPSPEHWLGTDNLGRDLLSRVIAGGRVAMLVAAAALGAALTGGLSLGLIAGLGPRWLDNTLLLIFDALRSFPTIVFGLAVVTIIGPSLFTVILVVAITSIPIYARIVRTQTLALKNVEFILAERAMGAGIARILFVHVLPNVLGPLLILASMDVPLVIATEAGLSFLGMGVRPPTPSWGVILNDGYNFIRNSPWPVISGSIPIILVTLGFTFMGEALRDIFDPRLRRTH</sequence>
<dbReference type="PANTHER" id="PTHR43386:SF1">
    <property type="entry name" value="D,D-DIPEPTIDE TRANSPORT SYSTEM PERMEASE PROTEIN DDPC-RELATED"/>
    <property type="match status" value="1"/>
</dbReference>
<name>A0ABV6G312_9GAMM</name>
<evidence type="ECO:0000256" key="3">
    <source>
        <dbReference type="ARBA" id="ARBA00022475"/>
    </source>
</evidence>
<reference evidence="9 10" key="1">
    <citation type="submission" date="2024-09" db="EMBL/GenBank/DDBJ databases">
        <authorList>
            <person name="Sun Q."/>
            <person name="Mori K."/>
        </authorList>
    </citation>
    <scope>NUCLEOTIDE SEQUENCE [LARGE SCALE GENOMIC DNA]</scope>
    <source>
        <strain evidence="9 10">CCM 7415</strain>
    </source>
</reference>
<accession>A0ABV6G312</accession>
<dbReference type="Pfam" id="PF00528">
    <property type="entry name" value="BPD_transp_1"/>
    <property type="match status" value="1"/>
</dbReference>
<evidence type="ECO:0000256" key="2">
    <source>
        <dbReference type="ARBA" id="ARBA00022448"/>
    </source>
</evidence>
<keyword evidence="10" id="KW-1185">Reference proteome</keyword>
<feature type="transmembrane region" description="Helical" evidence="7">
    <location>
        <begin position="100"/>
        <end position="126"/>
    </location>
</feature>
<dbReference type="CDD" id="cd06261">
    <property type="entry name" value="TM_PBP2"/>
    <property type="match status" value="1"/>
</dbReference>
<feature type="transmembrane region" description="Helical" evidence="7">
    <location>
        <begin position="269"/>
        <end position="290"/>
    </location>
</feature>
<evidence type="ECO:0000259" key="8">
    <source>
        <dbReference type="PROSITE" id="PS50928"/>
    </source>
</evidence>
<dbReference type="InterPro" id="IPR000515">
    <property type="entry name" value="MetI-like"/>
</dbReference>
<dbReference type="EMBL" id="JBHLVX010000033">
    <property type="protein sequence ID" value="MFC0268039.1"/>
    <property type="molecule type" value="Genomic_DNA"/>
</dbReference>
<feature type="transmembrane region" description="Helical" evidence="7">
    <location>
        <begin position="39"/>
        <end position="59"/>
    </location>
</feature>
<dbReference type="Proteomes" id="UP001589814">
    <property type="component" value="Unassembled WGS sequence"/>
</dbReference>
<comment type="subcellular location">
    <subcellularLocation>
        <location evidence="1 7">Cell membrane</location>
        <topology evidence="1 7">Multi-pass membrane protein</topology>
    </subcellularLocation>
</comment>
<evidence type="ECO:0000256" key="6">
    <source>
        <dbReference type="ARBA" id="ARBA00023136"/>
    </source>
</evidence>
<protein>
    <submittedName>
        <fullName evidence="9">ABC transporter permease</fullName>
    </submittedName>
</protein>
<dbReference type="PROSITE" id="PS50928">
    <property type="entry name" value="ABC_TM1"/>
    <property type="match status" value="1"/>
</dbReference>
<proteinExistence type="inferred from homology"/>
<evidence type="ECO:0000256" key="7">
    <source>
        <dbReference type="RuleBase" id="RU363032"/>
    </source>
</evidence>
<comment type="similarity">
    <text evidence="7">Belongs to the binding-protein-dependent transport system permease family.</text>
</comment>
<dbReference type="Gene3D" id="1.10.3720.10">
    <property type="entry name" value="MetI-like"/>
    <property type="match status" value="1"/>
</dbReference>
<evidence type="ECO:0000313" key="9">
    <source>
        <dbReference type="EMBL" id="MFC0268039.1"/>
    </source>
</evidence>
<dbReference type="RefSeq" id="WP_019952404.1">
    <property type="nucleotide sequence ID" value="NZ_JBHLVX010000033.1"/>
</dbReference>
<evidence type="ECO:0000256" key="5">
    <source>
        <dbReference type="ARBA" id="ARBA00022989"/>
    </source>
</evidence>
<dbReference type="InterPro" id="IPR025966">
    <property type="entry name" value="OppC_N"/>
</dbReference>
<evidence type="ECO:0000256" key="4">
    <source>
        <dbReference type="ARBA" id="ARBA00022692"/>
    </source>
</evidence>
<dbReference type="InterPro" id="IPR035906">
    <property type="entry name" value="MetI-like_sf"/>
</dbReference>
<keyword evidence="4 7" id="KW-0812">Transmembrane</keyword>
<dbReference type="PANTHER" id="PTHR43386">
    <property type="entry name" value="OLIGOPEPTIDE TRANSPORT SYSTEM PERMEASE PROTEIN APPC"/>
    <property type="match status" value="1"/>
</dbReference>
<feature type="transmembrane region" description="Helical" evidence="7">
    <location>
        <begin position="198"/>
        <end position="221"/>
    </location>
</feature>